<feature type="transmembrane region" description="Helical" evidence="8">
    <location>
        <begin position="164"/>
        <end position="181"/>
    </location>
</feature>
<dbReference type="PANTHER" id="PTHR35529:SF1">
    <property type="entry name" value="MANGANESE EFFLUX PUMP MNTP-RELATED"/>
    <property type="match status" value="1"/>
</dbReference>
<comment type="subcellular location">
    <subcellularLocation>
        <location evidence="8">Cell membrane</location>
        <topology evidence="8">Multi-pass membrane protein</topology>
    </subcellularLocation>
</comment>
<keyword evidence="1 8" id="KW-0813">Transport</keyword>
<dbReference type="HAMAP" id="MF_01521">
    <property type="entry name" value="MntP_pump"/>
    <property type="match status" value="1"/>
</dbReference>
<evidence type="ECO:0000256" key="8">
    <source>
        <dbReference type="HAMAP-Rule" id="MF_01521"/>
    </source>
</evidence>
<comment type="caution">
    <text evidence="8">Lacks conserved residue(s) required for the propagation of feature annotation.</text>
</comment>
<keyword evidence="5 8" id="KW-0406">Ion transport</keyword>
<evidence type="ECO:0000256" key="5">
    <source>
        <dbReference type="ARBA" id="ARBA00023065"/>
    </source>
</evidence>
<dbReference type="InterPro" id="IPR022929">
    <property type="entry name" value="Put_MntP"/>
</dbReference>
<accession>A0A0F4KTH4</accession>
<dbReference type="EMBL" id="JWME01000013">
    <property type="protein sequence ID" value="KJY49309.1"/>
    <property type="molecule type" value="Genomic_DNA"/>
</dbReference>
<protein>
    <recommendedName>
        <fullName evidence="8">Putative manganese efflux pump MntP</fullName>
    </recommendedName>
</protein>
<keyword evidence="3 8" id="KW-0812">Transmembrane</keyword>
<dbReference type="Proteomes" id="UP000033648">
    <property type="component" value="Unassembled WGS sequence"/>
</dbReference>
<proteinExistence type="inferred from homology"/>
<keyword evidence="7 8" id="KW-0464">Manganese</keyword>
<dbReference type="InterPro" id="IPR003810">
    <property type="entry name" value="Mntp/YtaF"/>
</dbReference>
<gene>
    <name evidence="8 9" type="primary">mntP</name>
    <name evidence="9" type="ORF">JF69_14050</name>
</gene>
<dbReference type="PATRIC" id="fig|1684.4.peg.1511"/>
<keyword evidence="2 8" id="KW-1003">Cell membrane</keyword>
<keyword evidence="6 8" id="KW-0472">Membrane</keyword>
<feature type="transmembrane region" description="Helical" evidence="8">
    <location>
        <begin position="131"/>
        <end position="152"/>
    </location>
</feature>
<evidence type="ECO:0000313" key="10">
    <source>
        <dbReference type="Proteomes" id="UP000033648"/>
    </source>
</evidence>
<evidence type="ECO:0000256" key="2">
    <source>
        <dbReference type="ARBA" id="ARBA00022475"/>
    </source>
</evidence>
<dbReference type="PANTHER" id="PTHR35529">
    <property type="entry name" value="MANGANESE EFFLUX PUMP MNTP-RELATED"/>
    <property type="match status" value="1"/>
</dbReference>
<evidence type="ECO:0000256" key="7">
    <source>
        <dbReference type="ARBA" id="ARBA00023211"/>
    </source>
</evidence>
<evidence type="ECO:0000256" key="1">
    <source>
        <dbReference type="ARBA" id="ARBA00022448"/>
    </source>
</evidence>
<evidence type="ECO:0000256" key="3">
    <source>
        <dbReference type="ARBA" id="ARBA00022692"/>
    </source>
</evidence>
<dbReference type="AlphaFoldDB" id="A0A0F4KTH4"/>
<keyword evidence="4 8" id="KW-1133">Transmembrane helix</keyword>
<evidence type="ECO:0000313" key="9">
    <source>
        <dbReference type="EMBL" id="KJY49309.1"/>
    </source>
</evidence>
<feature type="transmembrane region" description="Helical" evidence="8">
    <location>
        <begin position="34"/>
        <end position="57"/>
    </location>
</feature>
<dbReference type="GO" id="GO:0005384">
    <property type="term" value="F:manganese ion transmembrane transporter activity"/>
    <property type="evidence" value="ECO:0007669"/>
    <property type="project" value="UniProtKB-UniRule"/>
</dbReference>
<dbReference type="OrthoDB" id="9811590at2"/>
<dbReference type="GO" id="GO:0005886">
    <property type="term" value="C:plasma membrane"/>
    <property type="evidence" value="ECO:0007669"/>
    <property type="project" value="UniProtKB-SubCell"/>
</dbReference>
<comment type="caution">
    <text evidence="9">The sequence shown here is derived from an EMBL/GenBank/DDBJ whole genome shotgun (WGS) entry which is preliminary data.</text>
</comment>
<comment type="similarity">
    <text evidence="8">Belongs to the MntP (TC 9.B.29) family.</text>
</comment>
<reference evidence="9 10" key="1">
    <citation type="submission" date="2014-12" db="EMBL/GenBank/DDBJ databases">
        <title>Comparative genomics of the lactic acid bacteria isolated from the honey bee gut.</title>
        <authorList>
            <person name="Ellegaard K.M."/>
            <person name="Tamarit D."/>
            <person name="Javelind E."/>
            <person name="Olofsson T."/>
            <person name="Andersson S.G."/>
            <person name="Vasquez A."/>
        </authorList>
    </citation>
    <scope>NUCLEOTIDE SEQUENCE [LARGE SCALE GENOMIC DNA]</scope>
    <source>
        <strain evidence="9 10">Bin2</strain>
    </source>
</reference>
<evidence type="ECO:0000256" key="6">
    <source>
        <dbReference type="ARBA" id="ARBA00023136"/>
    </source>
</evidence>
<organism evidence="9 10">
    <name type="scientific">Bifidobacterium asteroides</name>
    <dbReference type="NCBI Taxonomy" id="1684"/>
    <lineage>
        <taxon>Bacteria</taxon>
        <taxon>Bacillati</taxon>
        <taxon>Actinomycetota</taxon>
        <taxon>Actinomycetes</taxon>
        <taxon>Bifidobacteriales</taxon>
        <taxon>Bifidobacteriaceae</taxon>
        <taxon>Bifidobacterium</taxon>
    </lineage>
</organism>
<evidence type="ECO:0000256" key="4">
    <source>
        <dbReference type="ARBA" id="ARBA00022989"/>
    </source>
</evidence>
<dbReference type="Pfam" id="PF02659">
    <property type="entry name" value="Mntp"/>
    <property type="match status" value="1"/>
</dbReference>
<comment type="function">
    <text evidence="8">Probably functions as a manganese efflux pump.</text>
</comment>
<sequence length="187" mass="20007">MFLRLLFIALGVSSDAFAVSISKGLSVDRLRARHHWLVGLWFGGFQTLLPLLGYFAASMLQDSLAAVDHWIIFGILSAIGVNMIREGVYGEEEGANGEESFSWRQMLPAAIATSIDSFGVGAGLALLGINIWLSALVIGLVTAAASILGLRIGYAVGSRWRKPARIAGGIILIVMGIQILLDHLMNA</sequence>
<name>A0A0F4KTH4_9BIFI</name>